<dbReference type="EMBL" id="SNWD01000002">
    <property type="protein sequence ID" value="TDN85508.1"/>
    <property type="molecule type" value="Genomic_DNA"/>
</dbReference>
<sequence length="112" mass="12380">MSGRVRRKLAVEAGERLAGSASDEPQCCALCGRPLGKRIEQHHIVPKSRGGRETVAVHPICHRTIHAALTNAELAGSHQGLAAVRIVPEIARFLRWIADKPPDFHARTRKRR</sequence>
<feature type="domain" description="HNH" evidence="1">
    <location>
        <begin position="28"/>
        <end position="67"/>
    </location>
</feature>
<dbReference type="GO" id="GO:0004519">
    <property type="term" value="F:endonuclease activity"/>
    <property type="evidence" value="ECO:0007669"/>
    <property type="project" value="UniProtKB-KW"/>
</dbReference>
<dbReference type="AlphaFoldDB" id="A0A4V3BU80"/>
<keyword evidence="2" id="KW-0378">Hydrolase</keyword>
<keyword evidence="2" id="KW-0540">Nuclease</keyword>
<dbReference type="Proteomes" id="UP000295493">
    <property type="component" value="Unassembled WGS sequence"/>
</dbReference>
<protein>
    <submittedName>
        <fullName evidence="2">HNH endonuclease</fullName>
    </submittedName>
</protein>
<proteinExistence type="predicted"/>
<gene>
    <name evidence="2" type="ORF">EV664_102214</name>
</gene>
<dbReference type="GO" id="GO:0003676">
    <property type="term" value="F:nucleic acid binding"/>
    <property type="evidence" value="ECO:0007669"/>
    <property type="project" value="InterPro"/>
</dbReference>
<dbReference type="OrthoDB" id="7667044at2"/>
<accession>A0A4V3BU80</accession>
<dbReference type="RefSeq" id="WP_133494442.1">
    <property type="nucleotide sequence ID" value="NZ_BMLU01000002.1"/>
</dbReference>
<dbReference type="GO" id="GO:0008270">
    <property type="term" value="F:zinc ion binding"/>
    <property type="evidence" value="ECO:0007669"/>
    <property type="project" value="InterPro"/>
</dbReference>
<name>A0A4V3BU80_9SPHN</name>
<keyword evidence="2" id="KW-0255">Endonuclease</keyword>
<reference evidence="2 3" key="1">
    <citation type="submission" date="2019-03" db="EMBL/GenBank/DDBJ databases">
        <title>Genomic Encyclopedia of Type Strains, Phase IV (KMG-IV): sequencing the most valuable type-strain genomes for metagenomic binning, comparative biology and taxonomic classification.</title>
        <authorList>
            <person name="Goeker M."/>
        </authorList>
    </citation>
    <scope>NUCLEOTIDE SEQUENCE [LARGE SCALE GENOMIC DNA]</scope>
    <source>
        <strain evidence="2 3">DSM 25059</strain>
    </source>
</reference>
<dbReference type="InterPro" id="IPR002711">
    <property type="entry name" value="HNH"/>
</dbReference>
<dbReference type="Pfam" id="PF01844">
    <property type="entry name" value="HNH"/>
    <property type="match status" value="1"/>
</dbReference>
<evidence type="ECO:0000259" key="1">
    <source>
        <dbReference type="Pfam" id="PF01844"/>
    </source>
</evidence>
<dbReference type="Gene3D" id="1.10.30.50">
    <property type="match status" value="1"/>
</dbReference>
<evidence type="ECO:0000313" key="3">
    <source>
        <dbReference type="Proteomes" id="UP000295493"/>
    </source>
</evidence>
<evidence type="ECO:0000313" key="2">
    <source>
        <dbReference type="EMBL" id="TDN85508.1"/>
    </source>
</evidence>
<organism evidence="2 3">
    <name type="scientific">Stakelama pacifica</name>
    <dbReference type="NCBI Taxonomy" id="517720"/>
    <lineage>
        <taxon>Bacteria</taxon>
        <taxon>Pseudomonadati</taxon>
        <taxon>Pseudomonadota</taxon>
        <taxon>Alphaproteobacteria</taxon>
        <taxon>Sphingomonadales</taxon>
        <taxon>Sphingomonadaceae</taxon>
        <taxon>Stakelama</taxon>
    </lineage>
</organism>
<keyword evidence="3" id="KW-1185">Reference proteome</keyword>
<comment type="caution">
    <text evidence="2">The sequence shown here is derived from an EMBL/GenBank/DDBJ whole genome shotgun (WGS) entry which is preliminary data.</text>
</comment>